<evidence type="ECO:0000313" key="3">
    <source>
        <dbReference type="Proteomes" id="UP000037251"/>
    </source>
</evidence>
<accession>A0A0L8M056</accession>
<dbReference type="AlphaFoldDB" id="A0A0L8M056"/>
<gene>
    <name evidence="2" type="ORF">ADK37_00805</name>
</gene>
<keyword evidence="3" id="KW-1185">Reference proteome</keyword>
<feature type="compositionally biased region" description="Low complexity" evidence="1">
    <location>
        <begin position="34"/>
        <end position="50"/>
    </location>
</feature>
<reference evidence="3" key="1">
    <citation type="submission" date="2015-07" db="EMBL/GenBank/DDBJ databases">
        <authorList>
            <person name="Ju K.-S."/>
            <person name="Doroghazi J.R."/>
            <person name="Metcalf W.W."/>
        </authorList>
    </citation>
    <scope>NUCLEOTIDE SEQUENCE [LARGE SCALE GENOMIC DNA]</scope>
    <source>
        <strain evidence="3">NRRL 2290</strain>
    </source>
</reference>
<evidence type="ECO:0000313" key="2">
    <source>
        <dbReference type="EMBL" id="KOG43694.1"/>
    </source>
</evidence>
<name>A0A0L8M056_9ACTN</name>
<dbReference type="RefSeq" id="WP_053190136.1">
    <property type="nucleotide sequence ID" value="NZ_KQ948989.1"/>
</dbReference>
<evidence type="ECO:0000256" key="1">
    <source>
        <dbReference type="SAM" id="MobiDB-lite"/>
    </source>
</evidence>
<dbReference type="Proteomes" id="UP000037251">
    <property type="component" value="Unassembled WGS sequence"/>
</dbReference>
<dbReference type="EMBL" id="LGUS01000001">
    <property type="protein sequence ID" value="KOG43694.1"/>
    <property type="molecule type" value="Genomic_DNA"/>
</dbReference>
<feature type="region of interest" description="Disordered" evidence="1">
    <location>
        <begin position="1"/>
        <end position="106"/>
    </location>
</feature>
<feature type="compositionally biased region" description="Low complexity" evidence="1">
    <location>
        <begin position="13"/>
        <end position="26"/>
    </location>
</feature>
<protein>
    <submittedName>
        <fullName evidence="2">Uncharacterized protein</fullName>
    </submittedName>
</protein>
<proteinExistence type="predicted"/>
<sequence length="106" mass="10888">MLGGQGRGADGITAARPPTATTPTAADGCRASGRRATAQAAPQAAPQAARELLADTADMGPNPVTCRRHHDGERPWAAAQRPRTPMAGRPPPFCRAQQTVPGGLDV</sequence>
<comment type="caution">
    <text evidence="2">The sequence shown here is derived from an EMBL/GenBank/DDBJ whole genome shotgun (WGS) entry which is preliminary data.</text>
</comment>
<dbReference type="PATRIC" id="fig|67356.5.peg.177"/>
<organism evidence="2 3">
    <name type="scientific">Streptomyces resistomycificus</name>
    <dbReference type="NCBI Taxonomy" id="67356"/>
    <lineage>
        <taxon>Bacteria</taxon>
        <taxon>Bacillati</taxon>
        <taxon>Actinomycetota</taxon>
        <taxon>Actinomycetes</taxon>
        <taxon>Kitasatosporales</taxon>
        <taxon>Streptomycetaceae</taxon>
        <taxon>Streptomyces</taxon>
        <taxon>Streptomyces aurantiacus group</taxon>
    </lineage>
</organism>